<evidence type="ECO:0000256" key="1">
    <source>
        <dbReference type="ARBA" id="ARBA00006817"/>
    </source>
</evidence>
<dbReference type="CDD" id="cd07814">
    <property type="entry name" value="SRPBCC_CalC_Aha1-like"/>
    <property type="match status" value="1"/>
</dbReference>
<proteinExistence type="inferred from homology"/>
<dbReference type="SUPFAM" id="SSF55961">
    <property type="entry name" value="Bet v1-like"/>
    <property type="match status" value="1"/>
</dbReference>
<dbReference type="Pfam" id="PF08327">
    <property type="entry name" value="AHSA1"/>
    <property type="match status" value="1"/>
</dbReference>
<reference evidence="3 4" key="1">
    <citation type="journal article" date="2014" name="Genome Announc.">
        <title>Genome Sequence of Afipia felis Strain 76713, Isolated in Hospital Water Using an Amoeba Co-Culture Procedure.</title>
        <authorList>
            <person name="Benamar S."/>
            <person name="La Scola B."/>
            <person name="Croce O."/>
        </authorList>
    </citation>
    <scope>NUCLEOTIDE SEQUENCE [LARGE SCALE GENOMIC DNA]</scope>
    <source>
        <strain evidence="3 4">76713</strain>
    </source>
</reference>
<dbReference type="InterPro" id="IPR023393">
    <property type="entry name" value="START-like_dom_sf"/>
</dbReference>
<dbReference type="STRING" id="1035.BN961_00833"/>
<keyword evidence="4" id="KW-1185">Reference proteome</keyword>
<evidence type="ECO:0000313" key="4">
    <source>
        <dbReference type="Proteomes" id="UP000035762"/>
    </source>
</evidence>
<dbReference type="EMBL" id="CCAZ020000001">
    <property type="protein sequence ID" value="CEG07443.1"/>
    <property type="molecule type" value="Genomic_DNA"/>
</dbReference>
<protein>
    <recommendedName>
        <fullName evidence="2">Activator of Hsp90 ATPase homologue 1/2-like C-terminal domain-containing protein</fullName>
    </recommendedName>
</protein>
<dbReference type="InterPro" id="IPR013538">
    <property type="entry name" value="ASHA1/2-like_C"/>
</dbReference>
<evidence type="ECO:0000313" key="3">
    <source>
        <dbReference type="EMBL" id="CEG07443.1"/>
    </source>
</evidence>
<organism evidence="3 4">
    <name type="scientific">Afipia felis</name>
    <name type="common">Cat scratch disease bacillus</name>
    <dbReference type="NCBI Taxonomy" id="1035"/>
    <lineage>
        <taxon>Bacteria</taxon>
        <taxon>Pseudomonadati</taxon>
        <taxon>Pseudomonadota</taxon>
        <taxon>Alphaproteobacteria</taxon>
        <taxon>Hyphomicrobiales</taxon>
        <taxon>Nitrobacteraceae</taxon>
        <taxon>Afipia</taxon>
    </lineage>
</organism>
<gene>
    <name evidence="3" type="ORF">BN961_00833</name>
</gene>
<dbReference type="OrthoDB" id="9805228at2"/>
<comment type="caution">
    <text evidence="3">The sequence shown here is derived from an EMBL/GenBank/DDBJ whole genome shotgun (WGS) entry which is preliminary data.</text>
</comment>
<evidence type="ECO:0000259" key="2">
    <source>
        <dbReference type="Pfam" id="PF08327"/>
    </source>
</evidence>
<sequence>MAASETTAQEFTVTRTFNAPRDAVWKAWTEREALEEWWGPKGCAIEVEQLDVSPGGIFHYSMGMPDGSKWWGIFHYVEVVKPERIVFVNSFSNESGDITRAPFSETWPKEIGNVVTFHEEGNKTRLELRGRPINVSAEEQAMFESMFGSMSQGFGGTFDQLDDYLATQK</sequence>
<accession>A0A090N6U1</accession>
<feature type="domain" description="Activator of Hsp90 ATPase homologue 1/2-like C-terminal" evidence="2">
    <location>
        <begin position="18"/>
        <end position="165"/>
    </location>
</feature>
<dbReference type="AlphaFoldDB" id="A0A090N6U1"/>
<dbReference type="Proteomes" id="UP000035762">
    <property type="component" value="Unassembled WGS sequence"/>
</dbReference>
<name>A0A090N6U1_AFIFE</name>
<dbReference type="Gene3D" id="3.30.530.20">
    <property type="match status" value="1"/>
</dbReference>
<comment type="similarity">
    <text evidence="1">Belongs to the AHA1 family.</text>
</comment>
<dbReference type="RefSeq" id="WP_048755738.1">
    <property type="nucleotide sequence ID" value="NZ_CCAZ020000001.1"/>
</dbReference>